<evidence type="ECO:0000313" key="1">
    <source>
        <dbReference type="EMBL" id="MFD0781314.1"/>
    </source>
</evidence>
<protein>
    <submittedName>
        <fullName evidence="1">Uncharacterized protein</fullName>
    </submittedName>
</protein>
<gene>
    <name evidence="1" type="ORF">ACFQZV_08380</name>
</gene>
<organism evidence="1 2">
    <name type="scientific">Microbacterium koreense</name>
    <dbReference type="NCBI Taxonomy" id="323761"/>
    <lineage>
        <taxon>Bacteria</taxon>
        <taxon>Bacillati</taxon>
        <taxon>Actinomycetota</taxon>
        <taxon>Actinomycetes</taxon>
        <taxon>Micrococcales</taxon>
        <taxon>Microbacteriaceae</taxon>
        <taxon>Microbacterium</taxon>
    </lineage>
</organism>
<accession>A0ABW2ZRP7</accession>
<dbReference type="EMBL" id="JBHTIM010000001">
    <property type="protein sequence ID" value="MFD0781314.1"/>
    <property type="molecule type" value="Genomic_DNA"/>
</dbReference>
<evidence type="ECO:0000313" key="2">
    <source>
        <dbReference type="Proteomes" id="UP001597042"/>
    </source>
</evidence>
<dbReference type="RefSeq" id="WP_378749826.1">
    <property type="nucleotide sequence ID" value="NZ_JBHSSV010000002.1"/>
</dbReference>
<dbReference type="Proteomes" id="UP001597042">
    <property type="component" value="Unassembled WGS sequence"/>
</dbReference>
<keyword evidence="2" id="KW-1185">Reference proteome</keyword>
<proteinExistence type="predicted"/>
<comment type="caution">
    <text evidence="1">The sequence shown here is derived from an EMBL/GenBank/DDBJ whole genome shotgun (WGS) entry which is preliminary data.</text>
</comment>
<name>A0ABW2ZRP7_9MICO</name>
<sequence>MSTSLDLRTSPPDAVAFDPADLRSSHLTFVDRLSLRVGFWLLLRGARRARQRRTDHTTQAERVSTARTLATREYATVRLHQLGPRP</sequence>
<reference evidence="2" key="1">
    <citation type="journal article" date="2019" name="Int. J. Syst. Evol. Microbiol.">
        <title>The Global Catalogue of Microorganisms (GCM) 10K type strain sequencing project: providing services to taxonomists for standard genome sequencing and annotation.</title>
        <authorList>
            <consortium name="The Broad Institute Genomics Platform"/>
            <consortium name="The Broad Institute Genome Sequencing Center for Infectious Disease"/>
            <person name="Wu L."/>
            <person name="Ma J."/>
        </authorList>
    </citation>
    <scope>NUCLEOTIDE SEQUENCE [LARGE SCALE GENOMIC DNA]</scope>
    <source>
        <strain evidence="2">CCUG 50754</strain>
    </source>
</reference>